<protein>
    <submittedName>
        <fullName evidence="2">Uncharacterized protein</fullName>
    </submittedName>
</protein>
<evidence type="ECO:0000313" key="2">
    <source>
        <dbReference type="EMBL" id="GGN86297.1"/>
    </source>
</evidence>
<comment type="caution">
    <text evidence="2">The sequence shown here is derived from an EMBL/GenBank/DDBJ whole genome shotgun (WGS) entry which is preliminary data.</text>
</comment>
<proteinExistence type="predicted"/>
<dbReference type="InterPro" id="IPR036259">
    <property type="entry name" value="MFS_trans_sf"/>
</dbReference>
<evidence type="ECO:0000313" key="3">
    <source>
        <dbReference type="Proteomes" id="UP000600365"/>
    </source>
</evidence>
<dbReference type="EMBL" id="BMMM01000018">
    <property type="protein sequence ID" value="GGN86297.1"/>
    <property type="molecule type" value="Genomic_DNA"/>
</dbReference>
<dbReference type="Proteomes" id="UP000600365">
    <property type="component" value="Unassembled WGS sequence"/>
</dbReference>
<feature type="region of interest" description="Disordered" evidence="1">
    <location>
        <begin position="129"/>
        <end position="148"/>
    </location>
</feature>
<reference evidence="2 3" key="1">
    <citation type="journal article" date="2014" name="Int. J. Syst. Evol. Microbiol.">
        <title>Complete genome sequence of Corynebacterium casei LMG S-19264T (=DSM 44701T), isolated from a smear-ripened cheese.</title>
        <authorList>
            <consortium name="US DOE Joint Genome Institute (JGI-PGF)"/>
            <person name="Walter F."/>
            <person name="Albersmeier A."/>
            <person name="Kalinowski J."/>
            <person name="Ruckert C."/>
        </authorList>
    </citation>
    <scope>NUCLEOTIDE SEQUENCE [LARGE SCALE GENOMIC DNA]</scope>
    <source>
        <strain evidence="2 3">CGMCC 4.7111</strain>
    </source>
</reference>
<dbReference type="Gene3D" id="1.20.1250.20">
    <property type="entry name" value="MFS general substrate transporter like domains"/>
    <property type="match status" value="1"/>
</dbReference>
<gene>
    <name evidence="2" type="ORF">GCM10011579_077990</name>
</gene>
<dbReference type="AlphaFoldDB" id="A0A918D9K3"/>
<organism evidence="2 3">
    <name type="scientific">Streptomyces albiflavescens</name>
    <dbReference type="NCBI Taxonomy" id="1623582"/>
    <lineage>
        <taxon>Bacteria</taxon>
        <taxon>Bacillati</taxon>
        <taxon>Actinomycetota</taxon>
        <taxon>Actinomycetes</taxon>
        <taxon>Kitasatosporales</taxon>
        <taxon>Streptomycetaceae</taxon>
        <taxon>Streptomyces</taxon>
    </lineage>
</organism>
<accession>A0A918D9K3</accession>
<keyword evidence="3" id="KW-1185">Reference proteome</keyword>
<sequence>MQRPIRRDPAVSRSAVETEPGSGQPPGGDQAFSGRRRGLPTLSGPEVRAGFSFLGVRAILVRCLSDPVSHGGVRITAGTATPVSATYGTLVHPVSLAGGRPTGRDGGFSAATIGTAFGLIPYMAGRRRPAGRGHAADSARVPGASRRAVRRIAPRPPTAAVRAVLLAAGRLTARFGAKGAIAVAAGPAVPALAPWLRRTTHPVH</sequence>
<name>A0A918D9K3_9ACTN</name>
<feature type="region of interest" description="Disordered" evidence="1">
    <location>
        <begin position="1"/>
        <end position="41"/>
    </location>
</feature>
<feature type="compositionally biased region" description="Basic and acidic residues" evidence="1">
    <location>
        <begin position="1"/>
        <end position="10"/>
    </location>
</feature>
<evidence type="ECO:0000256" key="1">
    <source>
        <dbReference type="SAM" id="MobiDB-lite"/>
    </source>
</evidence>